<evidence type="ECO:0000256" key="4">
    <source>
        <dbReference type="ARBA" id="ARBA00022989"/>
    </source>
</evidence>
<evidence type="ECO:0000256" key="2">
    <source>
        <dbReference type="ARBA" id="ARBA00009399"/>
    </source>
</evidence>
<reference evidence="8 9" key="1">
    <citation type="submission" date="2019-12" db="EMBL/GenBank/DDBJ databases">
        <title>Novel species isolated from a subtropical stream in China.</title>
        <authorList>
            <person name="Lu H."/>
        </authorList>
    </citation>
    <scope>NUCLEOTIDE SEQUENCE [LARGE SCALE GENOMIC DNA]</scope>
    <source>
        <strain evidence="8 9">DS3</strain>
    </source>
</reference>
<proteinExistence type="inferred from homology"/>
<feature type="transmembrane region" description="Helical" evidence="6">
    <location>
        <begin position="103"/>
        <end position="123"/>
    </location>
</feature>
<dbReference type="Pfam" id="PF04138">
    <property type="entry name" value="GtrA_DPMS_TM"/>
    <property type="match status" value="1"/>
</dbReference>
<dbReference type="GO" id="GO:0000271">
    <property type="term" value="P:polysaccharide biosynthetic process"/>
    <property type="evidence" value="ECO:0007669"/>
    <property type="project" value="InterPro"/>
</dbReference>
<dbReference type="PANTHER" id="PTHR38459">
    <property type="entry name" value="PROPHAGE BACTOPRENOL-LINKED GLUCOSE TRANSLOCASE HOMOLOG"/>
    <property type="match status" value="1"/>
</dbReference>
<feature type="transmembrane region" description="Helical" evidence="6">
    <location>
        <begin position="15"/>
        <end position="37"/>
    </location>
</feature>
<dbReference type="AlphaFoldDB" id="A0A6N9HFM5"/>
<comment type="caution">
    <text evidence="8">The sequence shown here is derived from an EMBL/GenBank/DDBJ whole genome shotgun (WGS) entry which is preliminary data.</text>
</comment>
<dbReference type="Proteomes" id="UP000448575">
    <property type="component" value="Unassembled WGS sequence"/>
</dbReference>
<evidence type="ECO:0000256" key="3">
    <source>
        <dbReference type="ARBA" id="ARBA00022692"/>
    </source>
</evidence>
<keyword evidence="9" id="KW-1185">Reference proteome</keyword>
<comment type="subcellular location">
    <subcellularLocation>
        <location evidence="1">Membrane</location>
        <topology evidence="1">Multi-pass membrane protein</topology>
    </subcellularLocation>
</comment>
<feature type="transmembrane region" description="Helical" evidence="6">
    <location>
        <begin position="80"/>
        <end position="97"/>
    </location>
</feature>
<name>A0A6N9HFM5_9BURK</name>
<dbReference type="GO" id="GO:0005886">
    <property type="term" value="C:plasma membrane"/>
    <property type="evidence" value="ECO:0007669"/>
    <property type="project" value="TreeGrafter"/>
</dbReference>
<dbReference type="InterPro" id="IPR051401">
    <property type="entry name" value="GtrA_CellWall_Glycosyl"/>
</dbReference>
<comment type="similarity">
    <text evidence="2">Belongs to the GtrA family.</text>
</comment>
<dbReference type="PANTHER" id="PTHR38459:SF1">
    <property type="entry name" value="PROPHAGE BACTOPRENOL-LINKED GLUCOSE TRANSLOCASE HOMOLOG"/>
    <property type="match status" value="1"/>
</dbReference>
<evidence type="ECO:0000259" key="7">
    <source>
        <dbReference type="Pfam" id="PF04138"/>
    </source>
</evidence>
<keyword evidence="4 6" id="KW-1133">Transmembrane helix</keyword>
<sequence>MLSTLRALADRYRQVVAFIFVGGIATVLHSGTVVVLVEAALTTPVPAHIAGFFLANVFSYFANSKLTFKQSPSWQRYRKFLAVSLVSLGLTISLSALAEAMGWHYLVGLAMVLASGPALSFVLHKTVTFRRPPPLA</sequence>
<protein>
    <submittedName>
        <fullName evidence="8">GtrA family protein</fullName>
    </submittedName>
</protein>
<keyword evidence="3 6" id="KW-0812">Transmembrane</keyword>
<evidence type="ECO:0000313" key="9">
    <source>
        <dbReference type="Proteomes" id="UP000448575"/>
    </source>
</evidence>
<organism evidence="8 9">
    <name type="scientific">Pseudoduganella guangdongensis</name>
    <dbReference type="NCBI Taxonomy" id="2692179"/>
    <lineage>
        <taxon>Bacteria</taxon>
        <taxon>Pseudomonadati</taxon>
        <taxon>Pseudomonadota</taxon>
        <taxon>Betaproteobacteria</taxon>
        <taxon>Burkholderiales</taxon>
        <taxon>Oxalobacteraceae</taxon>
        <taxon>Telluria group</taxon>
        <taxon>Pseudoduganella</taxon>
    </lineage>
</organism>
<feature type="domain" description="GtrA/DPMS transmembrane" evidence="7">
    <location>
        <begin position="18"/>
        <end position="129"/>
    </location>
</feature>
<feature type="transmembrane region" description="Helical" evidence="6">
    <location>
        <begin position="49"/>
        <end position="68"/>
    </location>
</feature>
<evidence type="ECO:0000256" key="6">
    <source>
        <dbReference type="SAM" id="Phobius"/>
    </source>
</evidence>
<gene>
    <name evidence="8" type="ORF">GTP41_09775</name>
</gene>
<keyword evidence="5 6" id="KW-0472">Membrane</keyword>
<evidence type="ECO:0000256" key="1">
    <source>
        <dbReference type="ARBA" id="ARBA00004141"/>
    </source>
</evidence>
<dbReference type="InterPro" id="IPR007267">
    <property type="entry name" value="GtrA_DPMS_TM"/>
</dbReference>
<accession>A0A6N9HFM5</accession>
<dbReference type="EMBL" id="WWCJ01000006">
    <property type="protein sequence ID" value="MYN02388.1"/>
    <property type="molecule type" value="Genomic_DNA"/>
</dbReference>
<dbReference type="RefSeq" id="WP_161025393.1">
    <property type="nucleotide sequence ID" value="NZ_WWCJ01000006.1"/>
</dbReference>
<evidence type="ECO:0000256" key="5">
    <source>
        <dbReference type="ARBA" id="ARBA00023136"/>
    </source>
</evidence>
<evidence type="ECO:0000313" key="8">
    <source>
        <dbReference type="EMBL" id="MYN02388.1"/>
    </source>
</evidence>